<dbReference type="InterPro" id="IPR036291">
    <property type="entry name" value="NAD(P)-bd_dom_sf"/>
</dbReference>
<dbReference type="Gene3D" id="3.40.50.720">
    <property type="entry name" value="NAD(P)-binding Rossmann-like Domain"/>
    <property type="match status" value="1"/>
</dbReference>
<keyword evidence="4" id="KW-1185">Reference proteome</keyword>
<dbReference type="EMBL" id="JAENBP010000002">
    <property type="protein sequence ID" value="MBJ8349554.1"/>
    <property type="molecule type" value="Genomic_DNA"/>
</dbReference>
<proteinExistence type="predicted"/>
<name>A0A934P9I9_9STRE</name>
<evidence type="ECO:0000313" key="4">
    <source>
        <dbReference type="Proteomes" id="UP000644875"/>
    </source>
</evidence>
<dbReference type="PANTHER" id="PTHR14239:SF10">
    <property type="entry name" value="REDUCTASE"/>
    <property type="match status" value="1"/>
</dbReference>
<dbReference type="AlphaFoldDB" id="A0A934P9I9"/>
<dbReference type="Pfam" id="PF03807">
    <property type="entry name" value="F420_oxidored"/>
    <property type="match status" value="1"/>
</dbReference>
<protein>
    <submittedName>
        <fullName evidence="3">NAD(P)-binding domain-containing protein</fullName>
    </submittedName>
</protein>
<dbReference type="InterPro" id="IPR051267">
    <property type="entry name" value="STEAP_metalloreductase"/>
</dbReference>
<evidence type="ECO:0000256" key="1">
    <source>
        <dbReference type="ARBA" id="ARBA00023002"/>
    </source>
</evidence>
<feature type="domain" description="Pyrroline-5-carboxylate reductase catalytic N-terminal" evidence="2">
    <location>
        <begin position="2"/>
        <end position="93"/>
    </location>
</feature>
<evidence type="ECO:0000259" key="2">
    <source>
        <dbReference type="Pfam" id="PF03807"/>
    </source>
</evidence>
<dbReference type="PANTHER" id="PTHR14239">
    <property type="entry name" value="DUDULIN-RELATED"/>
    <property type="match status" value="1"/>
</dbReference>
<dbReference type="SUPFAM" id="SSF51735">
    <property type="entry name" value="NAD(P)-binding Rossmann-fold domains"/>
    <property type="match status" value="1"/>
</dbReference>
<gene>
    <name evidence="3" type="ORF">JHK64_02775</name>
</gene>
<accession>A0A934P9I9</accession>
<keyword evidence="1" id="KW-0560">Oxidoreductase</keyword>
<dbReference type="Proteomes" id="UP000644875">
    <property type="component" value="Unassembled WGS sequence"/>
</dbReference>
<organism evidence="3 4">
    <name type="scientific">Streptococcus zalophi</name>
    <dbReference type="NCBI Taxonomy" id="640031"/>
    <lineage>
        <taxon>Bacteria</taxon>
        <taxon>Bacillati</taxon>
        <taxon>Bacillota</taxon>
        <taxon>Bacilli</taxon>
        <taxon>Lactobacillales</taxon>
        <taxon>Streptococcaceae</taxon>
        <taxon>Streptococcus</taxon>
    </lineage>
</organism>
<comment type="caution">
    <text evidence="3">The sequence shown here is derived from an EMBL/GenBank/DDBJ whole genome shotgun (WGS) entry which is preliminary data.</text>
</comment>
<sequence length="214" mass="22968">MKIAVVGTGNIGSRLIKRFSNHGIDTIVIGSDYDKSLALVNDLKENVEAFQDVNEALKAADAVVIALWFDGLKDFIKEHEAQLEGKIIIDPSNNIAFDDEGNVKSLNPENLSSGQQIAEVVPNGSHYVKAFGTLPADQLDATETQDGKKVTLYYATDDEKAGGKVAEIIEKAGWDAVLVGGVKDTGRIEVFGDLHPFGGLEGKLLSKDDAKAKI</sequence>
<dbReference type="InterPro" id="IPR028939">
    <property type="entry name" value="P5C_Rdtase_cat_N"/>
</dbReference>
<reference evidence="3 4" key="1">
    <citation type="journal article" date="2021" name="Int. J. Syst. Evol. Microbiol.">
        <title>Streptococcus vicugnae sp. nov., isolated from faeces of alpacas (Vicugna pacos) and cattle (Bos taurus), Streptococcus zalophi sp. nov., and Streptococcus pacificus sp. nov., isolated from respiratory tract of California sea lions (Zalophus californianus).</title>
        <authorList>
            <person name="Volokhov D.V."/>
            <person name="Zagorodnyaya T.A."/>
            <person name="Shen Z."/>
            <person name="Blom J."/>
            <person name="Furtak V.A."/>
            <person name="Eisenberg T."/>
            <person name="Fan P."/>
            <person name="Jeong K.C."/>
            <person name="Gao Y."/>
            <person name="Zhang S."/>
            <person name="Amselle M."/>
        </authorList>
    </citation>
    <scope>NUCLEOTIDE SEQUENCE [LARGE SCALE GENOMIC DNA]</scope>
    <source>
        <strain evidence="4">CSL7508-lung</strain>
    </source>
</reference>
<evidence type="ECO:0000313" key="3">
    <source>
        <dbReference type="EMBL" id="MBJ8349554.1"/>
    </source>
</evidence>
<dbReference type="GO" id="GO:0016491">
    <property type="term" value="F:oxidoreductase activity"/>
    <property type="evidence" value="ECO:0007669"/>
    <property type="project" value="UniProtKB-KW"/>
</dbReference>